<evidence type="ECO:0000313" key="1">
    <source>
        <dbReference type="EMBL" id="MEB3782414.1"/>
    </source>
</evidence>
<keyword evidence="2" id="KW-1185">Reference proteome</keyword>
<name>A0ABU6BQT2_9PSED</name>
<accession>A0ABU6BQT2</accession>
<proteinExistence type="predicted"/>
<dbReference type="Proteomes" id="UP001336015">
    <property type="component" value="Unassembled WGS sequence"/>
</dbReference>
<reference evidence="1 2" key="1">
    <citation type="journal article" date="2023" name="Int J Dairy Technol">
        <title>Genome based analysis of Pseudomonas paracarnis RQ057, a strain responsible for blue discoloration spoilage in processed cheese.</title>
        <authorList>
            <person name="Rodrigues Rd.S."/>
            <person name="Machado S.G."/>
            <person name="de Carvalho A.F."/>
            <person name="Nero L.A."/>
        </authorList>
    </citation>
    <scope>NUCLEOTIDE SEQUENCE [LARGE SCALE GENOMIC DNA]</scope>
    <source>
        <strain evidence="1 2">RQ057</strain>
    </source>
</reference>
<protein>
    <submittedName>
        <fullName evidence="1">Uncharacterized protein</fullName>
    </submittedName>
</protein>
<dbReference type="RefSeq" id="WP_181073618.1">
    <property type="nucleotide sequence ID" value="NZ_JAJGWQ010000003.1"/>
</dbReference>
<sequence>MEHNKLNLVVLFEKFKEVENYHVFGIFEDDAYVSESKCDSESLNRRLENELYKLEYKDEYKLIFKKIFSDTGDVLTGNDKKISYVLNAHTGILSYHLWHKDIAHVFLIQEGYEVMYKGCKAVFLELNEIVKKDEISESRKLSNLTMAGVLIIPFLVD</sequence>
<organism evidence="1 2">
    <name type="scientific">Pseudomonas paracarnis</name>
    <dbReference type="NCBI Taxonomy" id="2750625"/>
    <lineage>
        <taxon>Bacteria</taxon>
        <taxon>Pseudomonadati</taxon>
        <taxon>Pseudomonadota</taxon>
        <taxon>Gammaproteobacteria</taxon>
        <taxon>Pseudomonadales</taxon>
        <taxon>Pseudomonadaceae</taxon>
        <taxon>Pseudomonas</taxon>
    </lineage>
</organism>
<gene>
    <name evidence="1" type="ORF">LLW09_07580</name>
</gene>
<dbReference type="EMBL" id="JAJGWQ010000003">
    <property type="protein sequence ID" value="MEB3782414.1"/>
    <property type="molecule type" value="Genomic_DNA"/>
</dbReference>
<evidence type="ECO:0000313" key="2">
    <source>
        <dbReference type="Proteomes" id="UP001336015"/>
    </source>
</evidence>
<comment type="caution">
    <text evidence="1">The sequence shown here is derived from an EMBL/GenBank/DDBJ whole genome shotgun (WGS) entry which is preliminary data.</text>
</comment>